<evidence type="ECO:0000313" key="2">
    <source>
        <dbReference type="Proteomes" id="UP000041625"/>
    </source>
</evidence>
<protein>
    <submittedName>
        <fullName evidence="1">Uncharacterized protein</fullName>
    </submittedName>
</protein>
<name>A0AA86XC69_9VIBR</name>
<proteinExistence type="predicted"/>
<dbReference type="Proteomes" id="UP000041625">
    <property type="component" value="Unassembled WGS sequence"/>
</dbReference>
<sequence>MELLVSLNSMGLSPTWIALLVVLWKQDKRLTIIETILEGKNSG</sequence>
<accession>A0AA86XC69</accession>
<reference evidence="1 2" key="1">
    <citation type="submission" date="2014-06" db="EMBL/GenBank/DDBJ databases">
        <authorList>
            <person name="Le Roux F."/>
        </authorList>
    </citation>
    <scope>NUCLEOTIDE SEQUENCE [LARGE SCALE GENOMIC DNA]</scope>
    <source>
        <strain evidence="1 2">J2-31</strain>
    </source>
</reference>
<dbReference type="EMBL" id="CCKJ01000038">
    <property type="protein sequence ID" value="CDT81944.1"/>
    <property type="molecule type" value="Genomic_DNA"/>
</dbReference>
<dbReference type="RefSeq" id="WP_017083720.1">
    <property type="nucleotide sequence ID" value="NZ_LK933980.1"/>
</dbReference>
<evidence type="ECO:0000313" key="1">
    <source>
        <dbReference type="EMBL" id="CDT81944.1"/>
    </source>
</evidence>
<gene>
    <name evidence="1" type="ORF">VCR31J2_1320010</name>
</gene>
<dbReference type="AlphaFoldDB" id="A0AA86XC69"/>
<keyword evidence="2" id="KW-1185">Reference proteome</keyword>
<organism evidence="1 2">
    <name type="scientific">Vibrio coralliirubri</name>
    <dbReference type="NCBI Taxonomy" id="1516159"/>
    <lineage>
        <taxon>Bacteria</taxon>
        <taxon>Pseudomonadati</taxon>
        <taxon>Pseudomonadota</taxon>
        <taxon>Gammaproteobacteria</taxon>
        <taxon>Vibrionales</taxon>
        <taxon>Vibrionaceae</taxon>
        <taxon>Vibrio</taxon>
    </lineage>
</organism>
<comment type="caution">
    <text evidence="1">The sequence shown here is derived from an EMBL/GenBank/DDBJ whole genome shotgun (WGS) entry which is preliminary data.</text>
</comment>